<organism evidence="4">
    <name type="scientific">Solibacter usitatus (strain Ellin6076)</name>
    <dbReference type="NCBI Taxonomy" id="234267"/>
    <lineage>
        <taxon>Bacteria</taxon>
        <taxon>Pseudomonadati</taxon>
        <taxon>Acidobacteriota</taxon>
        <taxon>Terriglobia</taxon>
        <taxon>Bryobacterales</taxon>
        <taxon>Solibacteraceae</taxon>
        <taxon>Candidatus Solibacter</taxon>
    </lineage>
</organism>
<dbReference type="HOGENOM" id="CLU_1271586_0_0_0"/>
<dbReference type="KEGG" id="sus:Acid_6402"/>
<evidence type="ECO:0000259" key="3">
    <source>
        <dbReference type="Pfam" id="PF13505"/>
    </source>
</evidence>
<evidence type="ECO:0000256" key="2">
    <source>
        <dbReference type="SAM" id="SignalP"/>
    </source>
</evidence>
<feature type="signal peptide" evidence="2">
    <location>
        <begin position="1"/>
        <end position="20"/>
    </location>
</feature>
<name>Q01SP2_SOLUE</name>
<dbReference type="InParanoid" id="Q01SP2"/>
<accession>Q01SP2</accession>
<sequence length="217" mass="23557" precursor="true">MRLPRLVLAALLATCSFGFAQSFEASVGGGQLNIPSKNAFLGTATVDPNSGGYILKSGFRLVFRMTLNSWRFMGHEFGYAYNRTSLDAPATTTVAGGIGLPGQPASTITQPAQNISVPAHQGFYDFMVYAVPEGKVIRPFVCGGVQFTAFSQPGSYYGNRETKYGINYGGGLKVKVKENWGFRLDARQYNMGKPFNLPNASGRLLMWEFSGAVSFLM</sequence>
<keyword evidence="1 2" id="KW-0732">Signal</keyword>
<evidence type="ECO:0000256" key="1">
    <source>
        <dbReference type="ARBA" id="ARBA00022729"/>
    </source>
</evidence>
<proteinExistence type="predicted"/>
<feature type="chain" id="PRO_5004163331" description="Outer membrane protein beta-barrel domain-containing protein" evidence="2">
    <location>
        <begin position="21"/>
        <end position="217"/>
    </location>
</feature>
<protein>
    <recommendedName>
        <fullName evidence="3">Outer membrane protein beta-barrel domain-containing protein</fullName>
    </recommendedName>
</protein>
<evidence type="ECO:0000313" key="4">
    <source>
        <dbReference type="EMBL" id="ABJ87328.1"/>
    </source>
</evidence>
<dbReference type="InterPro" id="IPR011250">
    <property type="entry name" value="OMP/PagP_B-barrel"/>
</dbReference>
<dbReference type="SUPFAM" id="SSF56925">
    <property type="entry name" value="OMPA-like"/>
    <property type="match status" value="1"/>
</dbReference>
<reference evidence="4" key="1">
    <citation type="submission" date="2006-10" db="EMBL/GenBank/DDBJ databases">
        <title>Complete sequence of Solibacter usitatus Ellin6076.</title>
        <authorList>
            <consortium name="US DOE Joint Genome Institute"/>
            <person name="Copeland A."/>
            <person name="Lucas S."/>
            <person name="Lapidus A."/>
            <person name="Barry K."/>
            <person name="Detter J.C."/>
            <person name="Glavina del Rio T."/>
            <person name="Hammon N."/>
            <person name="Israni S."/>
            <person name="Dalin E."/>
            <person name="Tice H."/>
            <person name="Pitluck S."/>
            <person name="Thompson L.S."/>
            <person name="Brettin T."/>
            <person name="Bruce D."/>
            <person name="Han C."/>
            <person name="Tapia R."/>
            <person name="Gilna P."/>
            <person name="Schmutz J."/>
            <person name="Larimer F."/>
            <person name="Land M."/>
            <person name="Hauser L."/>
            <person name="Kyrpides N."/>
            <person name="Mikhailova N."/>
            <person name="Janssen P.H."/>
            <person name="Kuske C.R."/>
            <person name="Richardson P."/>
        </authorList>
    </citation>
    <scope>NUCLEOTIDE SEQUENCE</scope>
    <source>
        <strain evidence="4">Ellin6076</strain>
    </source>
</reference>
<dbReference type="Pfam" id="PF13505">
    <property type="entry name" value="OMP_b-brl"/>
    <property type="match status" value="1"/>
</dbReference>
<dbReference type="Gene3D" id="2.40.160.20">
    <property type="match status" value="1"/>
</dbReference>
<dbReference type="InterPro" id="IPR027385">
    <property type="entry name" value="Beta-barrel_OMP"/>
</dbReference>
<dbReference type="STRING" id="234267.Acid_6402"/>
<gene>
    <name evidence="4" type="ordered locus">Acid_6402</name>
</gene>
<dbReference type="AlphaFoldDB" id="Q01SP2"/>
<dbReference type="EMBL" id="CP000473">
    <property type="protein sequence ID" value="ABJ87328.1"/>
    <property type="molecule type" value="Genomic_DNA"/>
</dbReference>
<feature type="domain" description="Outer membrane protein beta-barrel" evidence="3">
    <location>
        <begin position="7"/>
        <end position="193"/>
    </location>
</feature>